<proteinExistence type="predicted"/>
<organism evidence="1 2">
    <name type="scientific">Marasmius crinis-equi</name>
    <dbReference type="NCBI Taxonomy" id="585013"/>
    <lineage>
        <taxon>Eukaryota</taxon>
        <taxon>Fungi</taxon>
        <taxon>Dikarya</taxon>
        <taxon>Basidiomycota</taxon>
        <taxon>Agaricomycotina</taxon>
        <taxon>Agaricomycetes</taxon>
        <taxon>Agaricomycetidae</taxon>
        <taxon>Agaricales</taxon>
        <taxon>Marasmiineae</taxon>
        <taxon>Marasmiaceae</taxon>
        <taxon>Marasmius</taxon>
    </lineage>
</organism>
<keyword evidence="2" id="KW-1185">Reference proteome</keyword>
<feature type="non-terminal residue" evidence="1">
    <location>
        <position position="1"/>
    </location>
</feature>
<protein>
    <submittedName>
        <fullName evidence="1">Uncharacterized protein</fullName>
    </submittedName>
</protein>
<comment type="caution">
    <text evidence="1">The sequence shown here is derived from an EMBL/GenBank/DDBJ whole genome shotgun (WGS) entry which is preliminary data.</text>
</comment>
<evidence type="ECO:0000313" key="2">
    <source>
        <dbReference type="Proteomes" id="UP001465976"/>
    </source>
</evidence>
<reference evidence="1 2" key="1">
    <citation type="submission" date="2024-02" db="EMBL/GenBank/DDBJ databases">
        <title>A draft genome for the cacao thread blight pathogen Marasmius crinis-equi.</title>
        <authorList>
            <person name="Cohen S.P."/>
            <person name="Baruah I.K."/>
            <person name="Amoako-Attah I."/>
            <person name="Bukari Y."/>
            <person name="Meinhardt L.W."/>
            <person name="Bailey B.A."/>
        </authorList>
    </citation>
    <scope>NUCLEOTIDE SEQUENCE [LARGE SCALE GENOMIC DNA]</scope>
    <source>
        <strain evidence="1 2">GH-76</strain>
    </source>
</reference>
<name>A0ABR3F0E4_9AGAR</name>
<sequence>GLAPTLIIVRAAYGKTIESVNQVVSTLQFNVPAELERSIDVSRAAAISVHVESQAVEGPSEEQLEKETV</sequence>
<dbReference type="EMBL" id="JBAHYK010001282">
    <property type="protein sequence ID" value="KAL0568674.1"/>
    <property type="molecule type" value="Genomic_DNA"/>
</dbReference>
<accession>A0ABR3F0E4</accession>
<dbReference type="Proteomes" id="UP001465976">
    <property type="component" value="Unassembled WGS sequence"/>
</dbReference>
<evidence type="ECO:0000313" key="1">
    <source>
        <dbReference type="EMBL" id="KAL0568674.1"/>
    </source>
</evidence>
<gene>
    <name evidence="1" type="ORF">V5O48_013306</name>
</gene>